<dbReference type="SUPFAM" id="SSF75169">
    <property type="entry name" value="DsrEFH-like"/>
    <property type="match status" value="1"/>
</dbReference>
<dbReference type="PANTHER" id="PTHR37691:SF1">
    <property type="entry name" value="BLR3518 PROTEIN"/>
    <property type="match status" value="1"/>
</dbReference>
<name>A0A084JGU7_9CLOT</name>
<evidence type="ECO:0000313" key="2">
    <source>
        <dbReference type="Proteomes" id="UP000028542"/>
    </source>
</evidence>
<comment type="caution">
    <text evidence="1">The sequence shown here is derived from an EMBL/GenBank/DDBJ whole genome shotgun (WGS) entry which is preliminary data.</text>
</comment>
<sequence length="116" mass="13398">MKVLFHIDELNKWDMTVTNVKNMINFSRESEEKVEIEVVANGEAVFRFKKNEDANSSYSVEFESLFTDDVKIVACNNALSKFYISKDEIFEFIEVVPAGVVEIVKKQEDGFTYIKP</sequence>
<dbReference type="STRING" id="318464.IO99_03395"/>
<accession>A0A084JGU7</accession>
<keyword evidence="2" id="KW-1185">Reference proteome</keyword>
<evidence type="ECO:0000313" key="1">
    <source>
        <dbReference type="EMBL" id="KEZ88181.1"/>
    </source>
</evidence>
<dbReference type="AlphaFoldDB" id="A0A084JGU7"/>
<dbReference type="EMBL" id="JPMD01000004">
    <property type="protein sequence ID" value="KEZ88181.1"/>
    <property type="molecule type" value="Genomic_DNA"/>
</dbReference>
<gene>
    <name evidence="1" type="ORF">IO99_03395</name>
</gene>
<dbReference type="InterPro" id="IPR027396">
    <property type="entry name" value="DsrEFH-like"/>
</dbReference>
<dbReference type="InterPro" id="IPR003787">
    <property type="entry name" value="Sulphur_relay_DsrE/F-like"/>
</dbReference>
<proteinExistence type="predicted"/>
<dbReference type="eggNOG" id="COG1416">
    <property type="taxonomic scope" value="Bacteria"/>
</dbReference>
<reference evidence="1 2" key="1">
    <citation type="submission" date="2014-07" db="EMBL/GenBank/DDBJ databases">
        <title>Draft genome of Clostridium sulfidigenes 113A isolated from sediments associated with methane hydrate from Krishna Godavari basin.</title>
        <authorList>
            <person name="Honkalas V.S."/>
            <person name="Dabir A.P."/>
            <person name="Arora P."/>
            <person name="Dhakephalkar P.K."/>
        </authorList>
    </citation>
    <scope>NUCLEOTIDE SEQUENCE [LARGE SCALE GENOMIC DNA]</scope>
    <source>
        <strain evidence="1 2">113A</strain>
    </source>
</reference>
<protein>
    <submittedName>
        <fullName evidence="1">Uncharacterized protein</fullName>
    </submittedName>
</protein>
<dbReference type="Proteomes" id="UP000028542">
    <property type="component" value="Unassembled WGS sequence"/>
</dbReference>
<dbReference type="PANTHER" id="PTHR37691">
    <property type="entry name" value="BLR3518 PROTEIN"/>
    <property type="match status" value="1"/>
</dbReference>
<dbReference type="Pfam" id="PF02635">
    <property type="entry name" value="DsrE"/>
    <property type="match status" value="1"/>
</dbReference>
<dbReference type="RefSeq" id="WP_035130202.1">
    <property type="nucleotide sequence ID" value="NZ_JPMD01000004.1"/>
</dbReference>
<dbReference type="Gene3D" id="3.40.1260.10">
    <property type="entry name" value="DsrEFH-like"/>
    <property type="match status" value="1"/>
</dbReference>
<organism evidence="1 2">
    <name type="scientific">Clostridium sulfidigenes</name>
    <dbReference type="NCBI Taxonomy" id="318464"/>
    <lineage>
        <taxon>Bacteria</taxon>
        <taxon>Bacillati</taxon>
        <taxon>Bacillota</taxon>
        <taxon>Clostridia</taxon>
        <taxon>Eubacteriales</taxon>
        <taxon>Clostridiaceae</taxon>
        <taxon>Clostridium</taxon>
    </lineage>
</organism>